<reference evidence="2" key="1">
    <citation type="submission" date="2016-07" db="EMBL/GenBank/DDBJ databases">
        <authorList>
            <person name="Florea S."/>
            <person name="Webb J.S."/>
            <person name="Jaromczyk J."/>
            <person name="Schardl C.L."/>
        </authorList>
    </citation>
    <scope>NUCLEOTIDE SEQUENCE [LARGE SCALE GENOMIC DNA]</scope>
    <source>
        <strain evidence="2">Z6</strain>
    </source>
</reference>
<dbReference type="Gene3D" id="2.60.450.10">
    <property type="entry name" value="Lipopolysaccharide (LPS) transport protein A like domain"/>
    <property type="match status" value="1"/>
</dbReference>
<dbReference type="PANTHER" id="PTHR30189:SF1">
    <property type="entry name" value="LPS-ASSEMBLY PROTEIN LPTD"/>
    <property type="match status" value="1"/>
</dbReference>
<name>A0A1C0A650_9FIRM</name>
<dbReference type="InterPro" id="IPR050218">
    <property type="entry name" value="LptD"/>
</dbReference>
<dbReference type="Proteomes" id="UP000093514">
    <property type="component" value="Unassembled WGS sequence"/>
</dbReference>
<protein>
    <recommendedName>
        <fullName evidence="3">LPS-assembly protein LptD</fullName>
    </recommendedName>
</protein>
<proteinExistence type="predicted"/>
<evidence type="ECO:0008006" key="3">
    <source>
        <dbReference type="Google" id="ProtNLM"/>
    </source>
</evidence>
<evidence type="ECO:0000313" key="2">
    <source>
        <dbReference type="Proteomes" id="UP000093514"/>
    </source>
</evidence>
<keyword evidence="2" id="KW-1185">Reference proteome</keyword>
<dbReference type="GO" id="GO:1990351">
    <property type="term" value="C:transporter complex"/>
    <property type="evidence" value="ECO:0007669"/>
    <property type="project" value="TreeGrafter"/>
</dbReference>
<gene>
    <name evidence="1" type="ORF">U472_14925</name>
</gene>
<reference evidence="1 2" key="2">
    <citation type="submission" date="2016-08" db="EMBL/GenBank/DDBJ databases">
        <title>Orenia metallireducens sp. nov. strain Z6, a Novel Metal-reducing Firmicute from the Deep Subsurface.</title>
        <authorList>
            <person name="Maxim B.I."/>
            <person name="Kenneth K."/>
            <person name="Flynn T.M."/>
            <person name="Oloughlin E.J."/>
            <person name="Locke R.A."/>
            <person name="Weber J.R."/>
            <person name="Egan S.M."/>
            <person name="Mackie R.I."/>
            <person name="Cann I.K."/>
        </authorList>
    </citation>
    <scope>NUCLEOTIDE SEQUENCE [LARGE SCALE GENOMIC DNA]</scope>
    <source>
        <strain evidence="1 2">Z6</strain>
    </source>
</reference>
<comment type="caution">
    <text evidence="1">The sequence shown here is derived from an EMBL/GenBank/DDBJ whole genome shotgun (WGS) entry which is preliminary data.</text>
</comment>
<accession>A0A1C0A650</accession>
<organism evidence="1 2">
    <name type="scientific">Orenia metallireducens</name>
    <dbReference type="NCBI Taxonomy" id="1413210"/>
    <lineage>
        <taxon>Bacteria</taxon>
        <taxon>Bacillati</taxon>
        <taxon>Bacillota</taxon>
        <taxon>Clostridia</taxon>
        <taxon>Halanaerobiales</taxon>
        <taxon>Halobacteroidaceae</taxon>
        <taxon>Orenia</taxon>
    </lineage>
</organism>
<dbReference type="PANTHER" id="PTHR30189">
    <property type="entry name" value="LPS-ASSEMBLY PROTEIN"/>
    <property type="match status" value="1"/>
</dbReference>
<dbReference type="GO" id="GO:0009279">
    <property type="term" value="C:cell outer membrane"/>
    <property type="evidence" value="ECO:0007669"/>
    <property type="project" value="TreeGrafter"/>
</dbReference>
<evidence type="ECO:0000313" key="1">
    <source>
        <dbReference type="EMBL" id="OCL25620.1"/>
    </source>
</evidence>
<dbReference type="AlphaFoldDB" id="A0A1C0A650"/>
<dbReference type="EMBL" id="LWDV01000010">
    <property type="protein sequence ID" value="OCL25620.1"/>
    <property type="molecule type" value="Genomic_DNA"/>
</dbReference>
<sequence length="921" mass="111221">MASKYYFYDNRIYTDFKRRLYQYQIRGVRRIKLNSLKFVLIVIVVFLSTPHSFAESNQGKLTADRIQYYREQELIIATGNAKLIVDDVEISSNNMEIDLKSNMLNAEGKVHVKNKDGEFDSKELEYNIKTKEGIFLESEGIIITEESKDPIYIKSAKTEYSNDRTKIIDSEFTTCNVEEPHYHMSSTNTVIYPGDKLIAYNVVLWEFNGKVPIIYLPILMYSFKDKEQMEAEVGKNEYRGWFLRTTHNYYLNSYYDNPILNKLAGDFGQIYIDDYSKSGFAGGFKHAYRTLEDDHAYLYFYLDQDKQRPEQSPWITMELNRKQKFNAGRDKREYNLQYKNYYNDRWTSREKGLYLDYDFDQDLTLKNWDTKVGLDYNKDKTHDNRIILTSYFDKLRKESNDDYIGLDLYYDLDDKQTGRLDSEADINFDYQHKFLAEEKSDDILKVDLDYNREKDRDRGKYQIKDEYNSKLNYRGYFNRKENIRDDYYNIDFSYDRIDRDDWTSYYSYNDKLDKYRINLKQYKRYFTNSLYLDYKIDYKYYQYQDYDDSRRTGDAFEYLTTLKLADTQRYYDWSIETEWKERDIKSPSRSVNINSSLEETEYYDLPEAKLTLKPGQIFNVNRLDPLKVILGVKRRYNYRWKDDLYPIKEHGYYQLNYNDYWRINNRNRLRYKQNLQQDIYSTKQQRFTYESGLELNTSIFKNWNNSLKHNYRKTQGEVMAGFEEAKEDKHDIDWKLNWVKNQSKFEIETGYDLLAEVGEEYDPLKITYNYLLNDNYTIKNNIRYDLNDMHFDKIDTSIIIDYLNFDYKLDLYYYYDDVEKELNGKWDTELDWKFGKKDWEWTVKLKGSYDFEDKEYDKANISIEKMLHCRKVVLSYDYVEEEIAFKYQILSFPNHAFGVKSEKGQISVGDGDLGGIVNEEN</sequence>